<dbReference type="Proteomes" id="UP001345963">
    <property type="component" value="Unassembled WGS sequence"/>
</dbReference>
<evidence type="ECO:0000256" key="5">
    <source>
        <dbReference type="ARBA" id="ARBA00023136"/>
    </source>
</evidence>
<keyword evidence="7" id="KW-0325">Glycoprotein</keyword>
<gene>
    <name evidence="10" type="ORF">ATANTOWER_007366</name>
</gene>
<evidence type="ECO:0000256" key="2">
    <source>
        <dbReference type="ARBA" id="ARBA00022475"/>
    </source>
</evidence>
<dbReference type="SUPFAM" id="SSF48726">
    <property type="entry name" value="Immunoglobulin"/>
    <property type="match status" value="1"/>
</dbReference>
<evidence type="ECO:0000259" key="9">
    <source>
        <dbReference type="PROSITE" id="PS50835"/>
    </source>
</evidence>
<keyword evidence="8" id="KW-0812">Transmembrane</keyword>
<keyword evidence="11" id="KW-1185">Reference proteome</keyword>
<keyword evidence="2" id="KW-1003">Cell membrane</keyword>
<evidence type="ECO:0000256" key="1">
    <source>
        <dbReference type="ARBA" id="ARBA00004236"/>
    </source>
</evidence>
<keyword evidence="4" id="KW-0391">Immunity</keyword>
<keyword evidence="8" id="KW-1133">Transmembrane helix</keyword>
<comment type="caution">
    <text evidence="10">The sequence shown here is derived from an EMBL/GenBank/DDBJ whole genome shotgun (WGS) entry which is preliminary data.</text>
</comment>
<organism evidence="10 11">
    <name type="scientific">Ataeniobius toweri</name>
    <dbReference type="NCBI Taxonomy" id="208326"/>
    <lineage>
        <taxon>Eukaryota</taxon>
        <taxon>Metazoa</taxon>
        <taxon>Chordata</taxon>
        <taxon>Craniata</taxon>
        <taxon>Vertebrata</taxon>
        <taxon>Euteleostomi</taxon>
        <taxon>Actinopterygii</taxon>
        <taxon>Neopterygii</taxon>
        <taxon>Teleostei</taxon>
        <taxon>Neoteleostei</taxon>
        <taxon>Acanthomorphata</taxon>
        <taxon>Ovalentaria</taxon>
        <taxon>Atherinomorphae</taxon>
        <taxon>Cyprinodontiformes</taxon>
        <taxon>Goodeidae</taxon>
        <taxon>Ataeniobius</taxon>
    </lineage>
</organism>
<dbReference type="PROSITE" id="PS50835">
    <property type="entry name" value="IG_LIKE"/>
    <property type="match status" value="1"/>
</dbReference>
<feature type="transmembrane region" description="Helical" evidence="8">
    <location>
        <begin position="126"/>
        <end position="148"/>
    </location>
</feature>
<evidence type="ECO:0000256" key="3">
    <source>
        <dbReference type="ARBA" id="ARBA00022729"/>
    </source>
</evidence>
<dbReference type="PANTHER" id="PTHR19433:SF133">
    <property type="entry name" value="IMMUNE-TYPE RECEPTOR 5 PRECURSOR-RELATED"/>
    <property type="match status" value="1"/>
</dbReference>
<dbReference type="Gene3D" id="2.60.40.10">
    <property type="entry name" value="Immunoglobulins"/>
    <property type="match status" value="1"/>
</dbReference>
<name>A0ABU7B7Z4_9TELE</name>
<dbReference type="EMBL" id="JAHUTI010041192">
    <property type="protein sequence ID" value="MED6245740.1"/>
    <property type="molecule type" value="Genomic_DNA"/>
</dbReference>
<evidence type="ECO:0000256" key="8">
    <source>
        <dbReference type="SAM" id="Phobius"/>
    </source>
</evidence>
<evidence type="ECO:0000256" key="6">
    <source>
        <dbReference type="ARBA" id="ARBA00023157"/>
    </source>
</evidence>
<dbReference type="SMART" id="SM00409">
    <property type="entry name" value="IG"/>
    <property type="match status" value="1"/>
</dbReference>
<evidence type="ECO:0000256" key="7">
    <source>
        <dbReference type="ARBA" id="ARBA00023180"/>
    </source>
</evidence>
<keyword evidence="5 8" id="KW-0472">Membrane</keyword>
<dbReference type="InterPro" id="IPR007110">
    <property type="entry name" value="Ig-like_dom"/>
</dbReference>
<keyword evidence="6" id="KW-1015">Disulfide bond</keyword>
<dbReference type="InterPro" id="IPR013106">
    <property type="entry name" value="Ig_V-set"/>
</dbReference>
<evidence type="ECO:0000313" key="10">
    <source>
        <dbReference type="EMBL" id="MED6245740.1"/>
    </source>
</evidence>
<dbReference type="Pfam" id="PF07686">
    <property type="entry name" value="V-set"/>
    <property type="match status" value="1"/>
</dbReference>
<dbReference type="InterPro" id="IPR036179">
    <property type="entry name" value="Ig-like_dom_sf"/>
</dbReference>
<dbReference type="CDD" id="cd00099">
    <property type="entry name" value="IgV"/>
    <property type="match status" value="1"/>
</dbReference>
<dbReference type="InterPro" id="IPR013783">
    <property type="entry name" value="Ig-like_fold"/>
</dbReference>
<dbReference type="PANTHER" id="PTHR19433">
    <property type="entry name" value="T-CELL RECEPTOR ALPHA CHAIN V REGION-RELATED"/>
    <property type="match status" value="1"/>
</dbReference>
<evidence type="ECO:0000313" key="11">
    <source>
        <dbReference type="Proteomes" id="UP001345963"/>
    </source>
</evidence>
<keyword evidence="3" id="KW-0732">Signal</keyword>
<dbReference type="InterPro" id="IPR003599">
    <property type="entry name" value="Ig_sub"/>
</dbReference>
<accession>A0ABU7B7Z4</accession>
<dbReference type="InterPro" id="IPR052051">
    <property type="entry name" value="TCR_complex_component"/>
</dbReference>
<evidence type="ECO:0000256" key="4">
    <source>
        <dbReference type="ARBA" id="ARBA00022859"/>
    </source>
</evidence>
<proteinExistence type="predicted"/>
<protein>
    <recommendedName>
        <fullName evidence="9">Ig-like domain-containing protein</fullName>
    </recommendedName>
</protein>
<comment type="subcellular location">
    <subcellularLocation>
        <location evidence="1">Cell membrane</location>
    </subcellularLocation>
</comment>
<feature type="domain" description="Ig-like" evidence="9">
    <location>
        <begin position="7"/>
        <end position="102"/>
    </location>
</feature>
<reference evidence="10 11" key="1">
    <citation type="submission" date="2021-07" db="EMBL/GenBank/DDBJ databases">
        <authorList>
            <person name="Palmer J.M."/>
        </authorList>
    </citation>
    <scope>NUCLEOTIDE SEQUENCE [LARGE SCALE GENOMIC DNA]</scope>
    <source>
        <strain evidence="10 11">AT_MEX2019</strain>
        <tissue evidence="10">Muscle</tissue>
    </source>
</reference>
<sequence length="210" mass="23227">MVSVENPISKMQTLVFQSTSETVLPGGSVTLNCTVQPGSCGEEHSVYWFKNSEESQQGLVYSHGGEDERCRKKTNDSRQSCVYKLPIRNLSSSHAGTYYCAVASCGHVLFGKGTKLDLKNDNLVTYLWSAAFSFTSILSVLLAFSLCVMNKKKSSKSSGSEKGPSTHLIADVKGFHHARKLYYTAFIALPDTPQRKKGPIWSECVYHRVK</sequence>